<dbReference type="GO" id="GO:0005886">
    <property type="term" value="C:plasma membrane"/>
    <property type="evidence" value="ECO:0007669"/>
    <property type="project" value="TreeGrafter"/>
</dbReference>
<dbReference type="Ensembl" id="ENSMLUT00000008176.2">
    <property type="protein sequence ID" value="ENSMLUP00000007464.2"/>
    <property type="gene ID" value="ENSMLUG00000025152.1"/>
</dbReference>
<evidence type="ECO:0000256" key="1">
    <source>
        <dbReference type="ARBA" id="ARBA00022729"/>
    </source>
</evidence>
<evidence type="ECO:0000256" key="4">
    <source>
        <dbReference type="SAM" id="MobiDB-lite"/>
    </source>
</evidence>
<dbReference type="AlphaFoldDB" id="L7N1F8"/>
<dbReference type="HOGENOM" id="CLU_021100_1_4_1"/>
<dbReference type="InterPro" id="IPR007110">
    <property type="entry name" value="Ig-like_dom"/>
</dbReference>
<sequence>MTPTLRALLCLGLSVGLRTPVQAGPLPKPTLWAEPAPVIPRGSPVTIWCEGTPGAEEYRLDKEGSPAPWKREKPLDPRDKAKFSITQLTEHDAGRYRCYYHSPAGWSERSDPLELVVTIGSFSTPSLSALPSHVVTSGGNVTLQCGSWEGFGRFILTENGDHRLSWTLDSEPQPSGWFQALFPVGPVTPNRRWMFRCYGYYRNRPLVQSHPSNSLELLVLAPYPQSSPPSMRCVQGLQNYHGILIGVSVAFILLLFLLLLLFFLLKHRNKRRRSDASIRESQPEEDRKMNSQDTPSEDAQDVTYAQLDHLTLKRET</sequence>
<reference evidence="8" key="2">
    <citation type="submission" date="2025-08" db="UniProtKB">
        <authorList>
            <consortium name="Ensembl"/>
        </authorList>
    </citation>
    <scope>IDENTIFICATION</scope>
</reference>
<evidence type="ECO:0000256" key="5">
    <source>
        <dbReference type="SAM" id="Phobius"/>
    </source>
</evidence>
<proteinExistence type="predicted"/>
<evidence type="ECO:0000313" key="8">
    <source>
        <dbReference type="Ensembl" id="ENSMLUP00000007464.2"/>
    </source>
</evidence>
<feature type="domain" description="Ig-like" evidence="7">
    <location>
        <begin position="27"/>
        <end position="118"/>
    </location>
</feature>
<gene>
    <name evidence="8" type="primary">LOC102419580</name>
</gene>
<dbReference type="eggNOG" id="ENOG502RU0A">
    <property type="taxonomic scope" value="Eukaryota"/>
</dbReference>
<keyword evidence="3" id="KW-0393">Immunoglobulin domain</keyword>
<accession>L7N1F8</accession>
<feature type="region of interest" description="Disordered" evidence="4">
    <location>
        <begin position="274"/>
        <end position="303"/>
    </location>
</feature>
<dbReference type="OMA" id="QWEPERG"/>
<dbReference type="GO" id="GO:0002764">
    <property type="term" value="P:immune response-regulating signaling pathway"/>
    <property type="evidence" value="ECO:0007669"/>
    <property type="project" value="TreeGrafter"/>
</dbReference>
<keyword evidence="5" id="KW-0472">Membrane</keyword>
<evidence type="ECO:0000313" key="9">
    <source>
        <dbReference type="Proteomes" id="UP000001074"/>
    </source>
</evidence>
<dbReference type="SUPFAM" id="SSF48726">
    <property type="entry name" value="Immunoglobulin"/>
    <property type="match status" value="2"/>
</dbReference>
<keyword evidence="9" id="KW-1185">Reference proteome</keyword>
<dbReference type="CDD" id="cd05751">
    <property type="entry name" value="IgC2_D1_LILR_KIR_like"/>
    <property type="match status" value="1"/>
</dbReference>
<dbReference type="Proteomes" id="UP000001074">
    <property type="component" value="Unassembled WGS sequence"/>
</dbReference>
<dbReference type="FunCoup" id="L7N1F8">
    <property type="interactions" value="1"/>
</dbReference>
<dbReference type="PROSITE" id="PS50835">
    <property type="entry name" value="IG_LIKE"/>
    <property type="match status" value="1"/>
</dbReference>
<evidence type="ECO:0000259" key="7">
    <source>
        <dbReference type="PROSITE" id="PS50835"/>
    </source>
</evidence>
<evidence type="ECO:0000256" key="3">
    <source>
        <dbReference type="ARBA" id="ARBA00023319"/>
    </source>
</evidence>
<dbReference type="Pfam" id="PF13895">
    <property type="entry name" value="Ig_2"/>
    <property type="match status" value="1"/>
</dbReference>
<name>L7N1F8_MYOLU</name>
<dbReference type="FunFam" id="2.60.40.10:FF:000049">
    <property type="entry name" value="Leukocyte immunoglobulin-like receptor subfamily B member 1"/>
    <property type="match status" value="2"/>
</dbReference>
<dbReference type="SMART" id="SM00409">
    <property type="entry name" value="IG"/>
    <property type="match status" value="2"/>
</dbReference>
<dbReference type="GeneTree" id="ENSGT01100000263478"/>
<reference evidence="8 9" key="1">
    <citation type="journal article" date="2011" name="Nature">
        <title>A high-resolution map of human evolutionary constraint using 29 mammals.</title>
        <authorList>
            <person name="Lindblad-Toh K."/>
            <person name="Garber M."/>
            <person name="Zuk O."/>
            <person name="Lin M.F."/>
            <person name="Parker B.J."/>
            <person name="Washietl S."/>
            <person name="Kheradpour P."/>
            <person name="Ernst J."/>
            <person name="Jordan G."/>
            <person name="Mauceli E."/>
            <person name="Ward L.D."/>
            <person name="Lowe C.B."/>
            <person name="Holloway A.K."/>
            <person name="Clamp M."/>
            <person name="Gnerre S."/>
            <person name="Alfoldi J."/>
            <person name="Beal K."/>
            <person name="Chang J."/>
            <person name="Clawson H."/>
            <person name="Cuff J."/>
            <person name="Di Palma F."/>
            <person name="Fitzgerald S."/>
            <person name="Flicek P."/>
            <person name="Guttman M."/>
            <person name="Hubisz M.J."/>
            <person name="Jaffe D.B."/>
            <person name="Jungreis I."/>
            <person name="Kent W.J."/>
            <person name="Kostka D."/>
            <person name="Lara M."/>
            <person name="Martins A.L."/>
            <person name="Massingham T."/>
            <person name="Moltke I."/>
            <person name="Raney B.J."/>
            <person name="Rasmussen M.D."/>
            <person name="Robinson J."/>
            <person name="Stark A."/>
            <person name="Vilella A.J."/>
            <person name="Wen J."/>
            <person name="Xie X."/>
            <person name="Zody M.C."/>
            <person name="Baldwin J."/>
            <person name="Bloom T."/>
            <person name="Chin C.W."/>
            <person name="Heiman D."/>
            <person name="Nicol R."/>
            <person name="Nusbaum C."/>
            <person name="Young S."/>
            <person name="Wilkinson J."/>
            <person name="Worley K.C."/>
            <person name="Kovar C.L."/>
            <person name="Muzny D.M."/>
            <person name="Gibbs R.A."/>
            <person name="Cree A."/>
            <person name="Dihn H.H."/>
            <person name="Fowler G."/>
            <person name="Jhangiani S."/>
            <person name="Joshi V."/>
            <person name="Lee S."/>
            <person name="Lewis L.R."/>
            <person name="Nazareth L.V."/>
            <person name="Okwuonu G."/>
            <person name="Santibanez J."/>
            <person name="Warren W.C."/>
            <person name="Mardis E.R."/>
            <person name="Weinstock G.M."/>
            <person name="Wilson R.K."/>
            <person name="Delehaunty K."/>
            <person name="Dooling D."/>
            <person name="Fronik C."/>
            <person name="Fulton L."/>
            <person name="Fulton B."/>
            <person name="Graves T."/>
            <person name="Minx P."/>
            <person name="Sodergren E."/>
            <person name="Birney E."/>
            <person name="Margulies E.H."/>
            <person name="Herrero J."/>
            <person name="Green E.D."/>
            <person name="Haussler D."/>
            <person name="Siepel A."/>
            <person name="Goldman N."/>
            <person name="Pollard K.S."/>
            <person name="Pedersen J.S."/>
            <person name="Lander E.S."/>
            <person name="Kellis M."/>
        </authorList>
    </citation>
    <scope>NUCLEOTIDE SEQUENCE [LARGE SCALE GENOMIC DNA]</scope>
</reference>
<feature type="compositionally biased region" description="Basic and acidic residues" evidence="4">
    <location>
        <begin position="274"/>
        <end position="290"/>
    </location>
</feature>
<keyword evidence="1 6" id="KW-0732">Signal</keyword>
<dbReference type="InterPro" id="IPR036179">
    <property type="entry name" value="Ig-like_dom_sf"/>
</dbReference>
<keyword evidence="5" id="KW-1133">Transmembrane helix</keyword>
<organism evidence="8 9">
    <name type="scientific">Myotis lucifugus</name>
    <name type="common">Little brown bat</name>
    <dbReference type="NCBI Taxonomy" id="59463"/>
    <lineage>
        <taxon>Eukaryota</taxon>
        <taxon>Metazoa</taxon>
        <taxon>Chordata</taxon>
        <taxon>Craniata</taxon>
        <taxon>Vertebrata</taxon>
        <taxon>Euteleostomi</taxon>
        <taxon>Mammalia</taxon>
        <taxon>Eutheria</taxon>
        <taxon>Laurasiatheria</taxon>
        <taxon>Chiroptera</taxon>
        <taxon>Yangochiroptera</taxon>
        <taxon>Vespertilionidae</taxon>
        <taxon>Myotis</taxon>
    </lineage>
</organism>
<reference evidence="8" key="3">
    <citation type="submission" date="2025-09" db="UniProtKB">
        <authorList>
            <consortium name="Ensembl"/>
        </authorList>
    </citation>
    <scope>IDENTIFICATION</scope>
</reference>
<dbReference type="InterPro" id="IPR013783">
    <property type="entry name" value="Ig-like_fold"/>
</dbReference>
<dbReference type="Gene3D" id="2.60.40.10">
    <property type="entry name" value="Immunoglobulins"/>
    <property type="match status" value="2"/>
</dbReference>
<dbReference type="PANTHER" id="PTHR11738:SF181">
    <property type="entry name" value="LEUKOCYTE IMMUNOGLOBULIN-LIKE RECEPTOR SUBFAMILY B MEMBER 4A-RELATED"/>
    <property type="match status" value="1"/>
</dbReference>
<evidence type="ECO:0000256" key="6">
    <source>
        <dbReference type="SAM" id="SignalP"/>
    </source>
</evidence>
<dbReference type="InterPro" id="IPR050412">
    <property type="entry name" value="Ig-like_Receptors_ImmuneReg"/>
</dbReference>
<feature type="signal peptide" evidence="6">
    <location>
        <begin position="1"/>
        <end position="23"/>
    </location>
</feature>
<feature type="chain" id="PRO_5003982257" description="Ig-like domain-containing protein" evidence="6">
    <location>
        <begin position="24"/>
        <end position="316"/>
    </location>
</feature>
<feature type="transmembrane region" description="Helical" evidence="5">
    <location>
        <begin position="240"/>
        <end position="265"/>
    </location>
</feature>
<keyword evidence="5" id="KW-0812">Transmembrane</keyword>
<dbReference type="InterPro" id="IPR003599">
    <property type="entry name" value="Ig_sub"/>
</dbReference>
<dbReference type="PANTHER" id="PTHR11738">
    <property type="entry name" value="MHC CLASS I NK CELL RECEPTOR"/>
    <property type="match status" value="1"/>
</dbReference>
<protein>
    <recommendedName>
        <fullName evidence="7">Ig-like domain-containing protein</fullName>
    </recommendedName>
</protein>
<keyword evidence="2" id="KW-1015">Disulfide bond</keyword>
<evidence type="ECO:0000256" key="2">
    <source>
        <dbReference type="ARBA" id="ARBA00023157"/>
    </source>
</evidence>
<dbReference type="EMBL" id="AAPE02053595">
    <property type="status" value="NOT_ANNOTATED_CDS"/>
    <property type="molecule type" value="Genomic_DNA"/>
</dbReference>
<dbReference type="InParanoid" id="L7N1F8"/>
<dbReference type="STRING" id="59463.ENSMLUP00000007464"/>